<dbReference type="CDD" id="cd01448">
    <property type="entry name" value="TST_Repeat_1"/>
    <property type="match status" value="1"/>
</dbReference>
<feature type="domain" description="Rhodanese" evidence="2">
    <location>
        <begin position="21"/>
        <end position="128"/>
    </location>
</feature>
<feature type="non-terminal residue" evidence="3">
    <location>
        <position position="169"/>
    </location>
</feature>
<name>A0A383AWF2_9ZZZZ</name>
<dbReference type="InterPro" id="IPR051126">
    <property type="entry name" value="Thiosulfate_sulfurtransferase"/>
</dbReference>
<dbReference type="SMART" id="SM00450">
    <property type="entry name" value="RHOD"/>
    <property type="match status" value="1"/>
</dbReference>
<dbReference type="SUPFAM" id="SSF52821">
    <property type="entry name" value="Rhodanese/Cell cycle control phosphatase"/>
    <property type="match status" value="1"/>
</dbReference>
<dbReference type="PANTHER" id="PTHR43855:SF1">
    <property type="entry name" value="THIOSULFATE SULFURTRANSFERASE"/>
    <property type="match status" value="1"/>
</dbReference>
<dbReference type="Pfam" id="PF00581">
    <property type="entry name" value="Rhodanese"/>
    <property type="match status" value="1"/>
</dbReference>
<dbReference type="InterPro" id="IPR001763">
    <property type="entry name" value="Rhodanese-like_dom"/>
</dbReference>
<dbReference type="PANTHER" id="PTHR43855">
    <property type="entry name" value="THIOSULFATE SULFURTRANSFERASE"/>
    <property type="match status" value="1"/>
</dbReference>
<sequence length="169" mass="18693">MQDYAHPETIVSTDWVAENKDNADVVVVEVDVDTGGYDEGHVPGALGWNWAEQLCDQVVRDILPKGEMERLLSSSGISNDTTVVLYGDNNNWFAAWAFWQMKIYGHEKVMIMNGGRSKWLEEGREISLEAPPTEPAEYSAAEADSSLRSFLPAVQEAVAGGEVDMVDVR</sequence>
<protein>
    <recommendedName>
        <fullName evidence="2">Rhodanese domain-containing protein</fullName>
    </recommendedName>
</protein>
<dbReference type="Gene3D" id="3.40.250.10">
    <property type="entry name" value="Rhodanese-like domain"/>
    <property type="match status" value="1"/>
</dbReference>
<dbReference type="InterPro" id="IPR036873">
    <property type="entry name" value="Rhodanese-like_dom_sf"/>
</dbReference>
<dbReference type="EMBL" id="UINC01195461">
    <property type="protein sequence ID" value="SVE12042.1"/>
    <property type="molecule type" value="Genomic_DNA"/>
</dbReference>
<keyword evidence="1" id="KW-0677">Repeat</keyword>
<gene>
    <name evidence="3" type="ORF">METZ01_LOCUS464896</name>
</gene>
<accession>A0A383AWF2</accession>
<reference evidence="3" key="1">
    <citation type="submission" date="2018-05" db="EMBL/GenBank/DDBJ databases">
        <authorList>
            <person name="Lanie J.A."/>
            <person name="Ng W.-L."/>
            <person name="Kazmierczak K.M."/>
            <person name="Andrzejewski T.M."/>
            <person name="Davidsen T.M."/>
            <person name="Wayne K.J."/>
            <person name="Tettelin H."/>
            <person name="Glass J.I."/>
            <person name="Rusch D."/>
            <person name="Podicherti R."/>
            <person name="Tsui H.-C.T."/>
            <person name="Winkler M.E."/>
        </authorList>
    </citation>
    <scope>NUCLEOTIDE SEQUENCE</scope>
</reference>
<dbReference type="AlphaFoldDB" id="A0A383AWF2"/>
<proteinExistence type="predicted"/>
<evidence type="ECO:0000259" key="2">
    <source>
        <dbReference type="PROSITE" id="PS50206"/>
    </source>
</evidence>
<evidence type="ECO:0000256" key="1">
    <source>
        <dbReference type="ARBA" id="ARBA00022737"/>
    </source>
</evidence>
<organism evidence="3">
    <name type="scientific">marine metagenome</name>
    <dbReference type="NCBI Taxonomy" id="408172"/>
    <lineage>
        <taxon>unclassified sequences</taxon>
        <taxon>metagenomes</taxon>
        <taxon>ecological metagenomes</taxon>
    </lineage>
</organism>
<evidence type="ECO:0000313" key="3">
    <source>
        <dbReference type="EMBL" id="SVE12042.1"/>
    </source>
</evidence>
<dbReference type="PROSITE" id="PS50206">
    <property type="entry name" value="RHODANESE_3"/>
    <property type="match status" value="1"/>
</dbReference>